<dbReference type="EMBL" id="GEEE01009409">
    <property type="protein sequence ID" value="JAP53816.1"/>
    <property type="molecule type" value="Transcribed_RNA"/>
</dbReference>
<feature type="transmembrane region" description="Helical" evidence="2">
    <location>
        <begin position="46"/>
        <end position="70"/>
    </location>
</feature>
<keyword evidence="2" id="KW-0472">Membrane</keyword>
<evidence type="ECO:0000256" key="2">
    <source>
        <dbReference type="SAM" id="Phobius"/>
    </source>
</evidence>
<evidence type="ECO:0000313" key="3">
    <source>
        <dbReference type="EMBL" id="JAP53816.1"/>
    </source>
</evidence>
<feature type="region of interest" description="Disordered" evidence="1">
    <location>
        <begin position="1"/>
        <end position="22"/>
    </location>
</feature>
<evidence type="ECO:0000256" key="1">
    <source>
        <dbReference type="SAM" id="MobiDB-lite"/>
    </source>
</evidence>
<proteinExistence type="predicted"/>
<keyword evidence="2" id="KW-1133">Transmembrane helix</keyword>
<accession>A0A0X3Q2R7</accession>
<feature type="compositionally biased region" description="Polar residues" evidence="1">
    <location>
        <begin position="1"/>
        <end position="15"/>
    </location>
</feature>
<dbReference type="AlphaFoldDB" id="A0A0X3Q2R7"/>
<reference evidence="3" key="1">
    <citation type="submission" date="2016-01" db="EMBL/GenBank/DDBJ databases">
        <title>Reference transcriptome for the parasite Schistocephalus solidus: insights into the molecular evolution of parasitism.</title>
        <authorList>
            <person name="Hebert F.O."/>
            <person name="Grambauer S."/>
            <person name="Barber I."/>
            <person name="Landry C.R."/>
            <person name="Aubin-Horth N."/>
        </authorList>
    </citation>
    <scope>NUCLEOTIDE SEQUENCE</scope>
</reference>
<keyword evidence="2" id="KW-0812">Transmembrane</keyword>
<name>A0A0X3Q2R7_SCHSO</name>
<sequence length="119" mass="13568">MRMNALSNVSDSPAPSDNSTVSTNTLTSNYYRIGNFFHLDDKLACAVAITLLITAFIFLVFTCCCCIRRLRRRHQKPKKYGLLATSDHEADFLNSGMTYDYDDEEENHTLFVNSRSKQT</sequence>
<organism evidence="3">
    <name type="scientific">Schistocephalus solidus</name>
    <name type="common">Tapeworm</name>
    <dbReference type="NCBI Taxonomy" id="70667"/>
    <lineage>
        <taxon>Eukaryota</taxon>
        <taxon>Metazoa</taxon>
        <taxon>Spiralia</taxon>
        <taxon>Lophotrochozoa</taxon>
        <taxon>Platyhelminthes</taxon>
        <taxon>Cestoda</taxon>
        <taxon>Eucestoda</taxon>
        <taxon>Diphyllobothriidea</taxon>
        <taxon>Diphyllobothriidae</taxon>
        <taxon>Schistocephalus</taxon>
    </lineage>
</organism>
<dbReference type="Pfam" id="PF06679">
    <property type="entry name" value="DUF1180"/>
    <property type="match status" value="1"/>
</dbReference>
<gene>
    <name evidence="3" type="ORF">TR86918</name>
</gene>
<protein>
    <submittedName>
        <fullName evidence="3">Uncharacterized protein</fullName>
    </submittedName>
</protein>